<organism evidence="1 2">
    <name type="scientific">Hyalomma asiaticum</name>
    <name type="common">Tick</name>
    <dbReference type="NCBI Taxonomy" id="266040"/>
    <lineage>
        <taxon>Eukaryota</taxon>
        <taxon>Metazoa</taxon>
        <taxon>Ecdysozoa</taxon>
        <taxon>Arthropoda</taxon>
        <taxon>Chelicerata</taxon>
        <taxon>Arachnida</taxon>
        <taxon>Acari</taxon>
        <taxon>Parasitiformes</taxon>
        <taxon>Ixodida</taxon>
        <taxon>Ixodoidea</taxon>
        <taxon>Ixodidae</taxon>
        <taxon>Hyalomminae</taxon>
        <taxon>Hyalomma</taxon>
    </lineage>
</organism>
<dbReference type="EMBL" id="CM023485">
    <property type="protein sequence ID" value="KAH6931368.1"/>
    <property type="molecule type" value="Genomic_DNA"/>
</dbReference>
<sequence>MARRGRRFPGRGGLRGRVRGGRRGGRRGGTRGGHHGGHHVRGHGNARHQAGARGRWPRGPDGRRLRGHWRLRPSSRRGEPHKSHRPTKSEAARDDMDFVDEVEKPSSAIADAIDESSSTSSQEVAEGPPLEAEKEKLKQEAEARKQKEADEAKEKEEEARRLKEAQEQEEKKQKEARKVEEEMKRSKEEEPKKRDEEEVRRRREGRREEEERRRHEEQEMEDEERRQREQLWDEEEYARRRFRQRRREEEEKIRRLKEERRRLDEENALRQLQKEAPDKEENSINENVESLLPMTKHILEVVNNLEKKSTMAERPPMVEAATETGNDIFYQRPEQGVMRNEEIQAAPMKQPVASYIIKRPRSETRLQRLLSFFGLASPEEPDHEVIEYNFMEPTATASPYEDRQGGSVRYEEGQQRQRERGRKMRRQEKHKESPESSDSEEDAHELDAKAQDDDARKQSRKRLGYKKKSKSTPRRDVRKDVGLAPGKTSDFPAGQPNKPKVRASEGTAANTQGLSGMRYVEEINEEVMRPQVNNYGQPVGPWLRTMRVVRPLETFPPSAAQRHIEAQPNNIGEVKSRPEPSTEEHWKAAKIEPSARQVATEQMIGTYLNTDLPAQGASVSGRAHMPQTTPFASPQFQEPTMAHTLGPWDISRPFSGGHGYYAGPQQGPYFQVQHTPSYTPIKQPVYDYTSAQCTHMYLPYSRCPRAVCTCVVKCGNRCIGFGRRKSSILEPPEPRLLSSTSDYKCESPTTFEDTAPIHSEPSIWVGGRRLEDLEARIRAEQEARLLRSKLRLLEAGSSEEGTHVKELDEEEALKWERQLLERELHRLKEGKQAGEGCQRQDLGLAQLSRIEERLRFLEQGQNVYKEVSAWNLDETPTPMPVGMPWPYAAPPYGLPAEQMPPDSAPWRTRQRGGRTRRCSDAGSESAQWCKSAKDVFPGEREDGVTTAASLARNTKDLSEDTNKGGHAREQDDIPVLGRLIPFFCSASLADNRPAKHVSYKPDTAESKVGPADSARKVGLEPTSSEQRASVNTVGNAASTQEKLTVDKTSVFDGKPLTTVQLEPEVPDVALVKHRKSISPKGMHRKTRLPSHNTISSEIDSLLSGLSDTDYDSVALPKHNAMSRKRLQTSSKRGADSNSNTLSDSSSTSPAQLSNASGKPDGSVGSAPKPKQWQSFTNAGSRLLGVLMPTSPKKDSVPDAHSVLPVPSVAPRKPKPVAPQGRPDTLSLEETANEEPYTTDDFMNQMKGESAEKLREAPASKSTVLDSLLPEDSVKHITESKSADSKDVFTRSAPKPSLVAKRSKFSKSVTQRPRGTVDDEVQSLEKPSPERPLPLLEEVADLSNKFEDSVKPTVEMNTNTPDKAPASSKRAPDSVINASANQRGSIMVCEVLMPCSDEAAEEEHMFEITETPQDLFPERSFVAIVSLLTLLWITIVLSSTTFLSPKLKAGAPTDTTKPTRPSISSYSHPKTSARTTNHAPTYYLCDSEYCAKEGNFLKSLLSEADYPCEDFYEHICQRWAQRRTAEVTGGGATSEDVLLEDRMERALLSYFRRSAAKLEPTAQFMKVCENSASSASIDEVRQFFKHGKIREWPVRTYEARHHGDAWIFAGELLRDIGLPVLADIYVAADPFNAQRGIITLMPPEQLYFTRDTQSDLVDRAVKETLLAFNVSDPNHVERLADEIMTVFDVLERLADEIKNATVLNDCELHRDIFKLLSRAIEYDTNNTRQTTCNGITHVQLLSTEYFMKLPEVIGNVTANALLNHLGFRALVRLAAFMPDSLRALRELSYLEVTGRSEVPDIDNLCLRSMEVILPLCLAKALALPLLQNNVALWQRRWLSELESTFLQALPRVPWLDELALFALAFRLRRMRVDPPLPIMVKGNTDCLPVDLAIGNTLTDILGLFREIRTRRIVLELRSGPDWSPPSPLNMWPYLDGGLRRIRIPSGPLQRLGSSQ</sequence>
<name>A0ACB7SCE4_HYAAI</name>
<keyword evidence="2" id="KW-1185">Reference proteome</keyword>
<reference evidence="1" key="1">
    <citation type="submission" date="2020-05" db="EMBL/GenBank/DDBJ databases">
        <title>Large-scale comparative analyses of tick genomes elucidate their genetic diversity and vector capacities.</title>
        <authorList>
            <person name="Jia N."/>
            <person name="Wang J."/>
            <person name="Shi W."/>
            <person name="Du L."/>
            <person name="Sun Y."/>
            <person name="Zhan W."/>
            <person name="Jiang J."/>
            <person name="Wang Q."/>
            <person name="Zhang B."/>
            <person name="Ji P."/>
            <person name="Sakyi L.B."/>
            <person name="Cui X."/>
            <person name="Yuan T."/>
            <person name="Jiang B."/>
            <person name="Yang W."/>
            <person name="Lam T.T.-Y."/>
            <person name="Chang Q."/>
            <person name="Ding S."/>
            <person name="Wang X."/>
            <person name="Zhu J."/>
            <person name="Ruan X."/>
            <person name="Zhao L."/>
            <person name="Wei J."/>
            <person name="Que T."/>
            <person name="Du C."/>
            <person name="Cheng J."/>
            <person name="Dai P."/>
            <person name="Han X."/>
            <person name="Huang E."/>
            <person name="Gao Y."/>
            <person name="Liu J."/>
            <person name="Shao H."/>
            <person name="Ye R."/>
            <person name="Li L."/>
            <person name="Wei W."/>
            <person name="Wang X."/>
            <person name="Wang C."/>
            <person name="Yang T."/>
            <person name="Huo Q."/>
            <person name="Li W."/>
            <person name="Guo W."/>
            <person name="Chen H."/>
            <person name="Zhou L."/>
            <person name="Ni X."/>
            <person name="Tian J."/>
            <person name="Zhou Y."/>
            <person name="Sheng Y."/>
            <person name="Liu T."/>
            <person name="Pan Y."/>
            <person name="Xia L."/>
            <person name="Li J."/>
            <person name="Zhao F."/>
            <person name="Cao W."/>
        </authorList>
    </citation>
    <scope>NUCLEOTIDE SEQUENCE</scope>
    <source>
        <strain evidence="1">Hyas-2018</strain>
    </source>
</reference>
<dbReference type="Proteomes" id="UP000821845">
    <property type="component" value="Chromosome 5"/>
</dbReference>
<comment type="caution">
    <text evidence="1">The sequence shown here is derived from an EMBL/GenBank/DDBJ whole genome shotgun (WGS) entry which is preliminary data.</text>
</comment>
<protein>
    <submittedName>
        <fullName evidence="1">Uncharacterized protein</fullName>
    </submittedName>
</protein>
<evidence type="ECO:0000313" key="1">
    <source>
        <dbReference type="EMBL" id="KAH6931368.1"/>
    </source>
</evidence>
<gene>
    <name evidence="1" type="ORF">HPB50_023988</name>
</gene>
<proteinExistence type="predicted"/>
<accession>A0ACB7SCE4</accession>
<evidence type="ECO:0000313" key="2">
    <source>
        <dbReference type="Proteomes" id="UP000821845"/>
    </source>
</evidence>